<gene>
    <name evidence="2" type="ORF">PECUL_23A032555</name>
</gene>
<protein>
    <submittedName>
        <fullName evidence="2">Uncharacterized protein</fullName>
    </submittedName>
</protein>
<dbReference type="AlphaFoldDB" id="A0AAD1WCG6"/>
<accession>A0AAD1WCG6</accession>
<feature type="compositionally biased region" description="Low complexity" evidence="1">
    <location>
        <begin position="22"/>
        <end position="41"/>
    </location>
</feature>
<feature type="region of interest" description="Disordered" evidence="1">
    <location>
        <begin position="20"/>
        <end position="113"/>
    </location>
</feature>
<dbReference type="EMBL" id="OW240917">
    <property type="protein sequence ID" value="CAH2299518.1"/>
    <property type="molecule type" value="Genomic_DNA"/>
</dbReference>
<organism evidence="2 3">
    <name type="scientific">Pelobates cultripes</name>
    <name type="common">Western spadefoot toad</name>
    <dbReference type="NCBI Taxonomy" id="61616"/>
    <lineage>
        <taxon>Eukaryota</taxon>
        <taxon>Metazoa</taxon>
        <taxon>Chordata</taxon>
        <taxon>Craniata</taxon>
        <taxon>Vertebrata</taxon>
        <taxon>Euteleostomi</taxon>
        <taxon>Amphibia</taxon>
        <taxon>Batrachia</taxon>
        <taxon>Anura</taxon>
        <taxon>Pelobatoidea</taxon>
        <taxon>Pelobatidae</taxon>
        <taxon>Pelobates</taxon>
    </lineage>
</organism>
<sequence>MTKLDLLFERFWATIEARKQSKLPISSPSSSPQTTHPLQSTLPSKHPGGPPNHRALLPPWQRTKEHGTGHLSSPDAEPATELGLLQAQRSGTLSLLPSQNGGSSTSMDLGTSEEGSRCMLPHYTHLPARCLSVQQSLLKLGIG</sequence>
<proteinExistence type="predicted"/>
<keyword evidence="3" id="KW-1185">Reference proteome</keyword>
<feature type="compositionally biased region" description="Polar residues" evidence="1">
    <location>
        <begin position="87"/>
        <end position="109"/>
    </location>
</feature>
<reference evidence="2" key="1">
    <citation type="submission" date="2022-03" db="EMBL/GenBank/DDBJ databases">
        <authorList>
            <person name="Alioto T."/>
            <person name="Alioto T."/>
            <person name="Gomez Garrido J."/>
        </authorList>
    </citation>
    <scope>NUCLEOTIDE SEQUENCE</scope>
</reference>
<evidence type="ECO:0000256" key="1">
    <source>
        <dbReference type="SAM" id="MobiDB-lite"/>
    </source>
</evidence>
<dbReference type="Proteomes" id="UP001295444">
    <property type="component" value="Chromosome 06"/>
</dbReference>
<evidence type="ECO:0000313" key="2">
    <source>
        <dbReference type="EMBL" id="CAH2299518.1"/>
    </source>
</evidence>
<name>A0AAD1WCG6_PELCU</name>
<evidence type="ECO:0000313" key="3">
    <source>
        <dbReference type="Proteomes" id="UP001295444"/>
    </source>
</evidence>